<comment type="caution">
    <text evidence="3">The sequence shown here is derived from an EMBL/GenBank/DDBJ whole genome shotgun (WGS) entry which is preliminary data.</text>
</comment>
<evidence type="ECO:0000256" key="1">
    <source>
        <dbReference type="SAM" id="MobiDB-lite"/>
    </source>
</evidence>
<name>A0A7M3MIH0_9BACT</name>
<dbReference type="InterPro" id="IPR007314">
    <property type="entry name" value="Cofac_haem-bd_dom"/>
</dbReference>
<dbReference type="SUPFAM" id="SSF159501">
    <property type="entry name" value="EreA/ChaN-like"/>
    <property type="match status" value="2"/>
</dbReference>
<dbReference type="EMBL" id="QMIE01000003">
    <property type="protein sequence ID" value="TVM18968.1"/>
    <property type="molecule type" value="Genomic_DNA"/>
</dbReference>
<protein>
    <recommendedName>
        <fullName evidence="2">Haem-binding uptake Tiki superfamily ChaN domain-containing protein</fullName>
    </recommendedName>
</protein>
<evidence type="ECO:0000313" key="4">
    <source>
        <dbReference type="Proteomes" id="UP000448292"/>
    </source>
</evidence>
<dbReference type="Pfam" id="PF04187">
    <property type="entry name" value="Cofac_haem_bdg"/>
    <property type="match status" value="1"/>
</dbReference>
<keyword evidence="4" id="KW-1185">Reference proteome</keyword>
<feature type="domain" description="Haem-binding uptake Tiki superfamily ChaN" evidence="2">
    <location>
        <begin position="14"/>
        <end position="297"/>
    </location>
</feature>
<evidence type="ECO:0000259" key="2">
    <source>
        <dbReference type="Pfam" id="PF04187"/>
    </source>
</evidence>
<proteinExistence type="predicted"/>
<gene>
    <name evidence="3" type="ORF">DPQ33_05435</name>
</gene>
<feature type="compositionally biased region" description="Basic and acidic residues" evidence="1">
    <location>
        <begin position="381"/>
        <end position="390"/>
    </location>
</feature>
<feature type="compositionally biased region" description="Basic and acidic residues" evidence="1">
    <location>
        <begin position="234"/>
        <end position="245"/>
    </location>
</feature>
<organism evidence="3 4">
    <name type="scientific">Oceanidesulfovibrio indonesiensis</name>
    <dbReference type="NCBI Taxonomy" id="54767"/>
    <lineage>
        <taxon>Bacteria</taxon>
        <taxon>Pseudomonadati</taxon>
        <taxon>Thermodesulfobacteriota</taxon>
        <taxon>Desulfovibrionia</taxon>
        <taxon>Desulfovibrionales</taxon>
        <taxon>Desulfovibrionaceae</taxon>
        <taxon>Oceanidesulfovibrio</taxon>
    </lineage>
</organism>
<feature type="compositionally biased region" description="Basic and acidic residues" evidence="1">
    <location>
        <begin position="181"/>
        <end position="195"/>
    </location>
</feature>
<sequence>MDDEIARPIDRAALLERAENADYILVGEGHTSRCDHEAQATVLRWLATSRQSGPAVALEMVGMDRQPGLDLFNRGTLSAHDVSVVLDWERSWGHDFLAYGPVFSEAARHRLPLYAANLPPGAARAYGRGGVEALDPAHRKYLPERIIPAGEPQREDLREVFEHHAAMMQDRPEGNGTMDFPDARTETADVAERSETGAIPETPRDDARPEQGEESGPMRDESKPVVEESLADGAGKDEEPSGKDTEAMFERFITVQSLWDTVMAENAVHIRRREGAPVVVLAGSGHVDYGWGIALRLAVLDPEAEVLLVAPWRRHPAEQPPAEDVSDVYFYCPLPPGTRMMGVPAPDQDADQEDPPDEITGHDSAAGDAEPMPPSESQEPETPHADGDAD</sequence>
<feature type="region of interest" description="Disordered" evidence="1">
    <location>
        <begin position="168"/>
        <end position="245"/>
    </location>
</feature>
<feature type="compositionally biased region" description="Acidic residues" evidence="1">
    <location>
        <begin position="348"/>
        <end position="357"/>
    </location>
</feature>
<dbReference type="CDD" id="cd14727">
    <property type="entry name" value="ChanN-like"/>
    <property type="match status" value="1"/>
</dbReference>
<dbReference type="AlphaFoldDB" id="A0A7M3MIH0"/>
<feature type="compositionally biased region" description="Basic and acidic residues" evidence="1">
    <location>
        <begin position="202"/>
        <end position="226"/>
    </location>
</feature>
<feature type="region of interest" description="Disordered" evidence="1">
    <location>
        <begin position="340"/>
        <end position="390"/>
    </location>
</feature>
<reference evidence="3 4" key="1">
    <citation type="submission" date="2018-06" db="EMBL/GenBank/DDBJ databases">
        <title>Complete genome of Desulfovibrio indonesiensis P37SLT.</title>
        <authorList>
            <person name="Crispim J.S."/>
            <person name="Vidigal P.M.P."/>
            <person name="Silva L.C.F."/>
            <person name="Laguardia C.N."/>
            <person name="Araujo L.C."/>
            <person name="Dias R.S."/>
            <person name="Sousa M.P."/>
            <person name="Paula S.O."/>
            <person name="Silva C."/>
        </authorList>
    </citation>
    <scope>NUCLEOTIDE SEQUENCE [LARGE SCALE GENOMIC DNA]</scope>
    <source>
        <strain evidence="3 4">P37SLT</strain>
    </source>
</reference>
<dbReference type="Gene3D" id="3.40.50.11550">
    <property type="match status" value="1"/>
</dbReference>
<dbReference type="Proteomes" id="UP000448292">
    <property type="component" value="Unassembled WGS sequence"/>
</dbReference>
<accession>A0A7M3MIH0</accession>
<evidence type="ECO:0000313" key="3">
    <source>
        <dbReference type="EMBL" id="TVM18968.1"/>
    </source>
</evidence>